<dbReference type="PANTHER" id="PTHR30482">
    <property type="entry name" value="HIGH-AFFINITY BRANCHED-CHAIN AMINO ACID TRANSPORT SYSTEM PERMEASE"/>
    <property type="match status" value="1"/>
</dbReference>
<comment type="subcellular location">
    <subcellularLocation>
        <location evidence="1">Cell membrane</location>
        <topology evidence="1">Multi-pass membrane protein</topology>
    </subcellularLocation>
</comment>
<evidence type="ECO:0000313" key="7">
    <source>
        <dbReference type="EMBL" id="MPN12616.1"/>
    </source>
</evidence>
<keyword evidence="2" id="KW-1003">Cell membrane</keyword>
<dbReference type="CDD" id="cd06581">
    <property type="entry name" value="TM_PBP1_LivM_like"/>
    <property type="match status" value="1"/>
</dbReference>
<evidence type="ECO:0000256" key="4">
    <source>
        <dbReference type="ARBA" id="ARBA00022989"/>
    </source>
</evidence>
<evidence type="ECO:0000256" key="3">
    <source>
        <dbReference type="ARBA" id="ARBA00022692"/>
    </source>
</evidence>
<feature type="transmembrane region" description="Helical" evidence="6">
    <location>
        <begin position="39"/>
        <end position="59"/>
    </location>
</feature>
<feature type="transmembrane region" description="Helical" evidence="6">
    <location>
        <begin position="93"/>
        <end position="113"/>
    </location>
</feature>
<reference evidence="7" key="1">
    <citation type="submission" date="2019-08" db="EMBL/GenBank/DDBJ databases">
        <authorList>
            <person name="Kucharzyk K."/>
            <person name="Murdoch R.W."/>
            <person name="Higgins S."/>
            <person name="Loffler F."/>
        </authorList>
    </citation>
    <scope>NUCLEOTIDE SEQUENCE</scope>
</reference>
<dbReference type="PANTHER" id="PTHR30482:SF10">
    <property type="entry name" value="HIGH-AFFINITY BRANCHED-CHAIN AMINO ACID TRANSPORT PROTEIN BRAE"/>
    <property type="match status" value="1"/>
</dbReference>
<gene>
    <name evidence="7" type="ORF">SDC9_159934</name>
</gene>
<sequence length="223" mass="24453">MLRLQGDYLAIVTLGFCEVIRSIARIVKTTGGALGLNGIPKMASLFWIFLFVILTIYVCRNFMDSSYGRACMATRENDIAASTMGINISRYKIIAFVTSAFLAGLAGSMYAHLLRYLHPDVFSYTKSTDFLVYLYAGGVGSISGAILGAFSLTLLPELLRFLSEWRLVIYGGLLLCIILFQPMGLFGGKEFAFLKLKTGGVKIVGFSSLRHKKKNPSGQEVGQ</sequence>
<protein>
    <recommendedName>
        <fullName evidence="8">High-affinity branched-chain amino acid transport system permease protein LivH</fullName>
    </recommendedName>
</protein>
<evidence type="ECO:0000256" key="2">
    <source>
        <dbReference type="ARBA" id="ARBA00022475"/>
    </source>
</evidence>
<dbReference type="Pfam" id="PF02653">
    <property type="entry name" value="BPD_transp_2"/>
    <property type="match status" value="1"/>
</dbReference>
<feature type="transmembrane region" description="Helical" evidence="6">
    <location>
        <begin position="133"/>
        <end position="155"/>
    </location>
</feature>
<proteinExistence type="predicted"/>
<accession>A0A645FG81</accession>
<feature type="transmembrane region" description="Helical" evidence="6">
    <location>
        <begin position="167"/>
        <end position="186"/>
    </location>
</feature>
<dbReference type="AlphaFoldDB" id="A0A645FG81"/>
<evidence type="ECO:0000256" key="6">
    <source>
        <dbReference type="SAM" id="Phobius"/>
    </source>
</evidence>
<keyword evidence="4 6" id="KW-1133">Transmembrane helix</keyword>
<evidence type="ECO:0000256" key="5">
    <source>
        <dbReference type="ARBA" id="ARBA00023136"/>
    </source>
</evidence>
<keyword evidence="5 6" id="KW-0472">Membrane</keyword>
<dbReference type="InterPro" id="IPR043428">
    <property type="entry name" value="LivM-like"/>
</dbReference>
<evidence type="ECO:0008006" key="8">
    <source>
        <dbReference type="Google" id="ProtNLM"/>
    </source>
</evidence>
<evidence type="ECO:0000256" key="1">
    <source>
        <dbReference type="ARBA" id="ARBA00004651"/>
    </source>
</evidence>
<comment type="caution">
    <text evidence="7">The sequence shown here is derived from an EMBL/GenBank/DDBJ whole genome shotgun (WGS) entry which is preliminary data.</text>
</comment>
<dbReference type="InterPro" id="IPR001851">
    <property type="entry name" value="ABC_transp_permease"/>
</dbReference>
<name>A0A645FG81_9ZZZZ</name>
<dbReference type="GO" id="GO:0015658">
    <property type="term" value="F:branched-chain amino acid transmembrane transporter activity"/>
    <property type="evidence" value="ECO:0007669"/>
    <property type="project" value="InterPro"/>
</dbReference>
<dbReference type="GO" id="GO:0005886">
    <property type="term" value="C:plasma membrane"/>
    <property type="evidence" value="ECO:0007669"/>
    <property type="project" value="UniProtKB-SubCell"/>
</dbReference>
<organism evidence="7">
    <name type="scientific">bioreactor metagenome</name>
    <dbReference type="NCBI Taxonomy" id="1076179"/>
    <lineage>
        <taxon>unclassified sequences</taxon>
        <taxon>metagenomes</taxon>
        <taxon>ecological metagenomes</taxon>
    </lineage>
</organism>
<keyword evidence="3 6" id="KW-0812">Transmembrane</keyword>
<dbReference type="EMBL" id="VSSQ01058994">
    <property type="protein sequence ID" value="MPN12616.1"/>
    <property type="molecule type" value="Genomic_DNA"/>
</dbReference>